<keyword evidence="1" id="KW-1133">Transmembrane helix</keyword>
<accession>A0ABS0AV86</accession>
<evidence type="ECO:0008006" key="4">
    <source>
        <dbReference type="Google" id="ProtNLM"/>
    </source>
</evidence>
<evidence type="ECO:0000313" key="3">
    <source>
        <dbReference type="Proteomes" id="UP000662703"/>
    </source>
</evidence>
<comment type="caution">
    <text evidence="2">The sequence shown here is derived from an EMBL/GenBank/DDBJ whole genome shotgun (WGS) entry which is preliminary data.</text>
</comment>
<reference evidence="2 3" key="1">
    <citation type="submission" date="2012-09" db="EMBL/GenBank/DDBJ databases">
        <title>Genome Sequence of alkane-degrading Bacterium Alcanivorax sp. 521-1.</title>
        <authorList>
            <person name="Lai Q."/>
            <person name="Shao Z."/>
        </authorList>
    </citation>
    <scope>NUCLEOTIDE SEQUENCE [LARGE SCALE GENOMIC DNA]</scope>
    <source>
        <strain evidence="2 3">521-1</strain>
    </source>
</reference>
<name>A0ABS0AV86_9GAMM</name>
<gene>
    <name evidence="2" type="ORF">Y5W_02811</name>
</gene>
<keyword evidence="3" id="KW-1185">Reference proteome</keyword>
<dbReference type="Proteomes" id="UP000662703">
    <property type="component" value="Unassembled WGS sequence"/>
</dbReference>
<keyword evidence="1" id="KW-0812">Transmembrane</keyword>
<organism evidence="2 3">
    <name type="scientific">Alloalcanivorax profundimaris</name>
    <dbReference type="NCBI Taxonomy" id="2735259"/>
    <lineage>
        <taxon>Bacteria</taxon>
        <taxon>Pseudomonadati</taxon>
        <taxon>Pseudomonadota</taxon>
        <taxon>Gammaproteobacteria</taxon>
        <taxon>Oceanospirillales</taxon>
        <taxon>Alcanivoracaceae</taxon>
        <taxon>Alloalcanivorax</taxon>
    </lineage>
</organism>
<protein>
    <recommendedName>
        <fullName evidence="4">Sulfate exporter family transporter</fullName>
    </recommendedName>
</protein>
<dbReference type="EMBL" id="ARXX01000048">
    <property type="protein sequence ID" value="MBF5057517.1"/>
    <property type="molecule type" value="Genomic_DNA"/>
</dbReference>
<sequence>MSVAFMQQHDDFHLWKTDLLGALLLYGGFAFALVPAFLHRSFPLGILIGTLLVGSFFLRNVKDHFGFFQLPKYAVVINCYVGGLIISAIWYGLSQGMLN</sequence>
<feature type="transmembrane region" description="Helical" evidence="1">
    <location>
        <begin position="73"/>
        <end position="93"/>
    </location>
</feature>
<keyword evidence="1" id="KW-0472">Membrane</keyword>
<evidence type="ECO:0000313" key="2">
    <source>
        <dbReference type="EMBL" id="MBF5057517.1"/>
    </source>
</evidence>
<feature type="transmembrane region" description="Helical" evidence="1">
    <location>
        <begin position="44"/>
        <end position="61"/>
    </location>
</feature>
<feature type="transmembrane region" description="Helical" evidence="1">
    <location>
        <begin position="20"/>
        <end position="38"/>
    </location>
</feature>
<evidence type="ECO:0000256" key="1">
    <source>
        <dbReference type="SAM" id="Phobius"/>
    </source>
</evidence>
<proteinExistence type="predicted"/>